<keyword evidence="8 13" id="KW-0067">ATP-binding</keyword>
<evidence type="ECO:0000256" key="8">
    <source>
        <dbReference type="ARBA" id="ARBA00022840"/>
    </source>
</evidence>
<dbReference type="OMA" id="SIWFKIQ"/>
<evidence type="ECO:0000256" key="4">
    <source>
        <dbReference type="ARBA" id="ARBA00022692"/>
    </source>
</evidence>
<evidence type="ECO:0000256" key="9">
    <source>
        <dbReference type="ARBA" id="ARBA00022989"/>
    </source>
</evidence>
<dbReference type="GO" id="GO:0005524">
    <property type="term" value="F:ATP binding"/>
    <property type="evidence" value="ECO:0007669"/>
    <property type="project" value="UniProtKB-UniRule"/>
</dbReference>
<name>A0A1Y1IG18_KLENI</name>
<keyword evidence="9" id="KW-1133">Transmembrane helix</keyword>
<dbReference type="GO" id="GO:0005886">
    <property type="term" value="C:plasma membrane"/>
    <property type="evidence" value="ECO:0007669"/>
    <property type="project" value="UniProtKB-SubCell"/>
</dbReference>
<dbReference type="Gene3D" id="3.30.200.20">
    <property type="entry name" value="Phosphorylase Kinase, domain 1"/>
    <property type="match status" value="1"/>
</dbReference>
<dbReference type="InterPro" id="IPR017441">
    <property type="entry name" value="Protein_kinase_ATP_BS"/>
</dbReference>
<keyword evidence="4" id="KW-0812">Transmembrane</keyword>
<keyword evidence="10" id="KW-0472">Membrane</keyword>
<dbReference type="InterPro" id="IPR011009">
    <property type="entry name" value="Kinase-like_dom_sf"/>
</dbReference>
<evidence type="ECO:0000313" key="15">
    <source>
        <dbReference type="EMBL" id="GAQ89583.1"/>
    </source>
</evidence>
<evidence type="ECO:0000256" key="5">
    <source>
        <dbReference type="ARBA" id="ARBA00022729"/>
    </source>
</evidence>
<dbReference type="FunFam" id="1.10.510.10:FF:000240">
    <property type="entry name" value="Lectin-domain containing receptor kinase A4.3"/>
    <property type="match status" value="1"/>
</dbReference>
<keyword evidence="3" id="KW-0808">Transferase</keyword>
<evidence type="ECO:0000256" key="1">
    <source>
        <dbReference type="ARBA" id="ARBA00004251"/>
    </source>
</evidence>
<protein>
    <submittedName>
        <fullName evidence="15">Protein kinase superfamily protein</fullName>
    </submittedName>
</protein>
<evidence type="ECO:0000256" key="11">
    <source>
        <dbReference type="ARBA" id="ARBA00023170"/>
    </source>
</evidence>
<dbReference type="SMART" id="SM00220">
    <property type="entry name" value="S_TKc"/>
    <property type="match status" value="1"/>
</dbReference>
<organism evidence="15 16">
    <name type="scientific">Klebsormidium nitens</name>
    <name type="common">Green alga</name>
    <name type="synonym">Ulothrix nitens</name>
    <dbReference type="NCBI Taxonomy" id="105231"/>
    <lineage>
        <taxon>Eukaryota</taxon>
        <taxon>Viridiplantae</taxon>
        <taxon>Streptophyta</taxon>
        <taxon>Klebsormidiophyceae</taxon>
        <taxon>Klebsormidiales</taxon>
        <taxon>Klebsormidiaceae</taxon>
        <taxon>Klebsormidium</taxon>
    </lineage>
</organism>
<evidence type="ECO:0000259" key="14">
    <source>
        <dbReference type="PROSITE" id="PS50011"/>
    </source>
</evidence>
<keyword evidence="11" id="KW-0675">Receptor</keyword>
<keyword evidence="16" id="KW-1185">Reference proteome</keyword>
<dbReference type="GO" id="GO:0002229">
    <property type="term" value="P:defense response to oomycetes"/>
    <property type="evidence" value="ECO:0007669"/>
    <property type="project" value="UniProtKB-ARBA"/>
</dbReference>
<dbReference type="GO" id="GO:0045088">
    <property type="term" value="P:regulation of innate immune response"/>
    <property type="evidence" value="ECO:0000318"/>
    <property type="project" value="GO_Central"/>
</dbReference>
<evidence type="ECO:0000256" key="13">
    <source>
        <dbReference type="PROSITE-ProRule" id="PRU10141"/>
    </source>
</evidence>
<dbReference type="Gene3D" id="1.10.510.10">
    <property type="entry name" value="Transferase(Phosphotransferase) domain 1"/>
    <property type="match status" value="1"/>
</dbReference>
<dbReference type="PANTHER" id="PTHR47973">
    <property type="entry name" value="CYSTEINE-RICH RECEPTOR-LIKE PROTEIN KINASE 3"/>
    <property type="match status" value="1"/>
</dbReference>
<evidence type="ECO:0000313" key="16">
    <source>
        <dbReference type="Proteomes" id="UP000054558"/>
    </source>
</evidence>
<dbReference type="InterPro" id="IPR052059">
    <property type="entry name" value="CR_Ser/Thr_kinase"/>
</dbReference>
<keyword evidence="2" id="KW-1003">Cell membrane</keyword>
<dbReference type="SUPFAM" id="SSF56112">
    <property type="entry name" value="Protein kinase-like (PK-like)"/>
    <property type="match status" value="1"/>
</dbReference>
<dbReference type="AlphaFoldDB" id="A0A1Y1IG18"/>
<keyword evidence="12" id="KW-0325">Glycoprotein</keyword>
<dbReference type="Pfam" id="PF19160">
    <property type="entry name" value="SPARK"/>
    <property type="match status" value="2"/>
</dbReference>
<keyword evidence="7 15" id="KW-0418">Kinase</keyword>
<gene>
    <name evidence="15" type="ORF">KFL_005390030</name>
</gene>
<dbReference type="EMBL" id="DF237488">
    <property type="protein sequence ID" value="GAQ89583.1"/>
    <property type="molecule type" value="Genomic_DNA"/>
</dbReference>
<evidence type="ECO:0000256" key="10">
    <source>
        <dbReference type="ARBA" id="ARBA00023136"/>
    </source>
</evidence>
<proteinExistence type="predicted"/>
<dbReference type="InterPro" id="IPR008271">
    <property type="entry name" value="Ser/Thr_kinase_AS"/>
</dbReference>
<dbReference type="PROSITE" id="PS50011">
    <property type="entry name" value="PROTEIN_KINASE_DOM"/>
    <property type="match status" value="1"/>
</dbReference>
<comment type="subcellular location">
    <subcellularLocation>
        <location evidence="1">Cell membrane</location>
        <topology evidence="1">Single-pass type I membrane protein</topology>
    </subcellularLocation>
</comment>
<feature type="binding site" evidence="13">
    <location>
        <position position="525"/>
    </location>
    <ligand>
        <name>ATP</name>
        <dbReference type="ChEBI" id="CHEBI:30616"/>
    </ligand>
</feature>
<dbReference type="STRING" id="105231.A0A1Y1IG18"/>
<evidence type="ECO:0000256" key="6">
    <source>
        <dbReference type="ARBA" id="ARBA00022741"/>
    </source>
</evidence>
<dbReference type="InterPro" id="IPR000719">
    <property type="entry name" value="Prot_kinase_dom"/>
</dbReference>
<sequence>MGLICLGLLGDSQADYVETAPRPGAPSPPLIPPGSCPLTFLQSDMQHAKQGCSSASINLYGDSPTSCCGHLQALLFQSRVRYANETGRLLLPQASADACIQVLDSAMAAIGVPYVRNCSITSQALSEDTGKACGDDLTTVYDFWSAANHTFPGTVGITCYGTTTDCSVCTSSITSKIMSLGSSTTALLSTSSCQALAQVAMTAAAYPLSIANRMSQCLHGVDISPIVLAKTCTAFDWKSANFTSVALSCGQNVRADRCCNLVLGMYGQQQALYMNRTGRSENQDEVEACAAEFQAALTAHGIPSTVVNTCRISATNLLFSVGCYNYTTILQRIPVGYYRQLETACNPSTSDCSQCKPTFFSIGAELANTTSVDILNSCMLMFGNQFFGWFPTMEEITARLNCYYQFPPGLQLGLPTPRKDSGPNVALIAGLTGGIVGALVLLGALIGCYAWRRFPPSKARWNAQLKTLSRISSLRMRAHQKRLVIYSRWQLRRATRNFDASRLLGSGGSGKVFVGELGGETVAIKEAVFTSSKDGAKEAWNEIATLARCRHRNLVILKGCCMSGSHCSLVYEYMEQGSLEDHLYEPAHVSGRPTRRGLQVHFLDWPTRLKIATGTANGLAYLHDECEPKCIHRDVKPSNILLTTNFDAKLSDFGLAKLTNHDDTHVTTGIAGTWGYLSPEYMATGQLTEKSDMYSFGVVLLTLVAGRRPTKPDAFGGEIYLPEWAWVLAERNELGLLVDPRLDGERIEHIESIDRMTRVALLCVHANVSIRPTARQCADMLANMMEVPPLPRRPMTLYTIASIASSESGSASMIRAPHQLAADFDSSLGTSDSGGASFVRQ</sequence>
<accession>A0A1Y1IG18</accession>
<evidence type="ECO:0000256" key="7">
    <source>
        <dbReference type="ARBA" id="ARBA00022777"/>
    </source>
</evidence>
<evidence type="ECO:0000256" key="2">
    <source>
        <dbReference type="ARBA" id="ARBA00022475"/>
    </source>
</evidence>
<dbReference type="PROSITE" id="PS00108">
    <property type="entry name" value="PROTEIN_KINASE_ST"/>
    <property type="match status" value="1"/>
</dbReference>
<keyword evidence="6 13" id="KW-0547">Nucleotide-binding</keyword>
<dbReference type="Pfam" id="PF00069">
    <property type="entry name" value="Pkinase"/>
    <property type="match status" value="1"/>
</dbReference>
<dbReference type="InterPro" id="IPR043891">
    <property type="entry name" value="SPARK"/>
</dbReference>
<feature type="domain" description="Protein kinase" evidence="14">
    <location>
        <begin position="498"/>
        <end position="790"/>
    </location>
</feature>
<evidence type="ECO:0000256" key="3">
    <source>
        <dbReference type="ARBA" id="ARBA00022679"/>
    </source>
</evidence>
<dbReference type="OrthoDB" id="4062651at2759"/>
<dbReference type="GO" id="GO:0004672">
    <property type="term" value="F:protein kinase activity"/>
    <property type="evidence" value="ECO:0000318"/>
    <property type="project" value="GO_Central"/>
</dbReference>
<reference evidence="15 16" key="1">
    <citation type="journal article" date="2014" name="Nat. Commun.">
        <title>Klebsormidium flaccidum genome reveals primary factors for plant terrestrial adaptation.</title>
        <authorList>
            <person name="Hori K."/>
            <person name="Maruyama F."/>
            <person name="Fujisawa T."/>
            <person name="Togashi T."/>
            <person name="Yamamoto N."/>
            <person name="Seo M."/>
            <person name="Sato S."/>
            <person name="Yamada T."/>
            <person name="Mori H."/>
            <person name="Tajima N."/>
            <person name="Moriyama T."/>
            <person name="Ikeuchi M."/>
            <person name="Watanabe M."/>
            <person name="Wada H."/>
            <person name="Kobayashi K."/>
            <person name="Saito M."/>
            <person name="Masuda T."/>
            <person name="Sasaki-Sekimoto Y."/>
            <person name="Mashiguchi K."/>
            <person name="Awai K."/>
            <person name="Shimojima M."/>
            <person name="Masuda S."/>
            <person name="Iwai M."/>
            <person name="Nobusawa T."/>
            <person name="Narise T."/>
            <person name="Kondo S."/>
            <person name="Saito H."/>
            <person name="Sato R."/>
            <person name="Murakawa M."/>
            <person name="Ihara Y."/>
            <person name="Oshima-Yamada Y."/>
            <person name="Ohtaka K."/>
            <person name="Satoh M."/>
            <person name="Sonobe K."/>
            <person name="Ishii M."/>
            <person name="Ohtani R."/>
            <person name="Kanamori-Sato M."/>
            <person name="Honoki R."/>
            <person name="Miyazaki D."/>
            <person name="Mochizuki H."/>
            <person name="Umetsu J."/>
            <person name="Higashi K."/>
            <person name="Shibata D."/>
            <person name="Kamiya Y."/>
            <person name="Sato N."/>
            <person name="Nakamura Y."/>
            <person name="Tabata S."/>
            <person name="Ida S."/>
            <person name="Kurokawa K."/>
            <person name="Ohta H."/>
        </authorList>
    </citation>
    <scope>NUCLEOTIDE SEQUENCE [LARGE SCALE GENOMIC DNA]</scope>
    <source>
        <strain evidence="15 16">NIES-2285</strain>
    </source>
</reference>
<keyword evidence="5" id="KW-0732">Signal</keyword>
<evidence type="ECO:0000256" key="12">
    <source>
        <dbReference type="ARBA" id="ARBA00023180"/>
    </source>
</evidence>
<dbReference type="Proteomes" id="UP000054558">
    <property type="component" value="Unassembled WGS sequence"/>
</dbReference>
<dbReference type="CDD" id="cd14066">
    <property type="entry name" value="STKc_IRAK"/>
    <property type="match status" value="1"/>
</dbReference>
<dbReference type="PROSITE" id="PS00107">
    <property type="entry name" value="PROTEIN_KINASE_ATP"/>
    <property type="match status" value="1"/>
</dbReference>